<dbReference type="EMBL" id="JAGPYM010000160">
    <property type="protein sequence ID" value="KAH6866062.1"/>
    <property type="molecule type" value="Genomic_DNA"/>
</dbReference>
<evidence type="ECO:0000313" key="3">
    <source>
        <dbReference type="Proteomes" id="UP000777438"/>
    </source>
</evidence>
<feature type="transmembrane region" description="Helical" evidence="1">
    <location>
        <begin position="151"/>
        <end position="172"/>
    </location>
</feature>
<dbReference type="Proteomes" id="UP000777438">
    <property type="component" value="Unassembled WGS sequence"/>
</dbReference>
<evidence type="ECO:0008006" key="4">
    <source>
        <dbReference type="Google" id="ProtNLM"/>
    </source>
</evidence>
<sequence length="349" mass="38814">MTTPVFFEVSWSILSMICMTNVLFGFLVCGITSFTALAAIPMISSAGGALACGLCYYIYYESHPTLNRAVASVCGDIFWLVQEAGLMFYSYLILCRILRGTRRRVFFCLFWAIMLGIVTTRIAIAVFRVNFVIEDAYSSQVTINYLSICNFSLMAILECISAYFLVVVFTAAKKTSMEVALKVGVFRYLTRSTEVRVAVLAIQGLFRTLTHSFQPVGLKAENLTSQLDRFAYALFCLYPTISYIDLLASKLAISDRSYPYSPSLHSRPGISNQRQFTSSQARNGEYTVGNGQNVVEVHGGKTTAYSRSHSSQERIFEGGSSQTGASDIELEVMKPEPNVIRKTVEFQVV</sequence>
<keyword evidence="1" id="KW-0472">Membrane</keyword>
<proteinExistence type="predicted"/>
<feature type="transmembrane region" description="Helical" evidence="1">
    <location>
        <begin position="6"/>
        <end position="29"/>
    </location>
</feature>
<gene>
    <name evidence="2" type="ORF">B0T10DRAFT_420369</name>
</gene>
<protein>
    <recommendedName>
        <fullName evidence="4">Integral membrane protein</fullName>
    </recommendedName>
</protein>
<reference evidence="2 3" key="1">
    <citation type="journal article" date="2021" name="Nat. Commun.">
        <title>Genetic determinants of endophytism in the Arabidopsis root mycobiome.</title>
        <authorList>
            <person name="Mesny F."/>
            <person name="Miyauchi S."/>
            <person name="Thiergart T."/>
            <person name="Pickel B."/>
            <person name="Atanasova L."/>
            <person name="Karlsson M."/>
            <person name="Huettel B."/>
            <person name="Barry K.W."/>
            <person name="Haridas S."/>
            <person name="Chen C."/>
            <person name="Bauer D."/>
            <person name="Andreopoulos W."/>
            <person name="Pangilinan J."/>
            <person name="LaButti K."/>
            <person name="Riley R."/>
            <person name="Lipzen A."/>
            <person name="Clum A."/>
            <person name="Drula E."/>
            <person name="Henrissat B."/>
            <person name="Kohler A."/>
            <person name="Grigoriev I.V."/>
            <person name="Martin F.M."/>
            <person name="Hacquard S."/>
        </authorList>
    </citation>
    <scope>NUCLEOTIDE SEQUENCE [LARGE SCALE GENOMIC DNA]</scope>
    <source>
        <strain evidence="2 3">MPI-CAGE-CH-0241</strain>
    </source>
</reference>
<feature type="transmembrane region" description="Helical" evidence="1">
    <location>
        <begin position="36"/>
        <end position="59"/>
    </location>
</feature>
<dbReference type="OrthoDB" id="5306317at2759"/>
<organism evidence="2 3">
    <name type="scientific">Thelonectria olida</name>
    <dbReference type="NCBI Taxonomy" id="1576542"/>
    <lineage>
        <taxon>Eukaryota</taxon>
        <taxon>Fungi</taxon>
        <taxon>Dikarya</taxon>
        <taxon>Ascomycota</taxon>
        <taxon>Pezizomycotina</taxon>
        <taxon>Sordariomycetes</taxon>
        <taxon>Hypocreomycetidae</taxon>
        <taxon>Hypocreales</taxon>
        <taxon>Nectriaceae</taxon>
        <taxon>Thelonectria</taxon>
    </lineage>
</organism>
<keyword evidence="1" id="KW-1133">Transmembrane helix</keyword>
<feature type="transmembrane region" description="Helical" evidence="1">
    <location>
        <begin position="105"/>
        <end position="131"/>
    </location>
</feature>
<keyword evidence="1" id="KW-0812">Transmembrane</keyword>
<accession>A0A9P8VLY5</accession>
<name>A0A9P8VLY5_9HYPO</name>
<feature type="transmembrane region" description="Helical" evidence="1">
    <location>
        <begin position="79"/>
        <end position="98"/>
    </location>
</feature>
<evidence type="ECO:0000313" key="2">
    <source>
        <dbReference type="EMBL" id="KAH6866062.1"/>
    </source>
</evidence>
<evidence type="ECO:0000256" key="1">
    <source>
        <dbReference type="SAM" id="Phobius"/>
    </source>
</evidence>
<dbReference type="AlphaFoldDB" id="A0A9P8VLY5"/>
<keyword evidence="3" id="KW-1185">Reference proteome</keyword>
<comment type="caution">
    <text evidence="2">The sequence shown here is derived from an EMBL/GenBank/DDBJ whole genome shotgun (WGS) entry which is preliminary data.</text>
</comment>